<evidence type="ECO:0000313" key="1">
    <source>
        <dbReference type="EMBL" id="OQR93926.1"/>
    </source>
</evidence>
<evidence type="ECO:0000313" key="2">
    <source>
        <dbReference type="Proteomes" id="UP000243579"/>
    </source>
</evidence>
<dbReference type="PANTHER" id="PTHR36234">
    <property type="entry name" value="LYSYL ENDOPEPTIDASE"/>
    <property type="match status" value="1"/>
</dbReference>
<dbReference type="EMBL" id="JNBR01000389">
    <property type="protein sequence ID" value="OQR93926.1"/>
    <property type="molecule type" value="Genomic_DNA"/>
</dbReference>
<dbReference type="SUPFAM" id="SSF50494">
    <property type="entry name" value="Trypsin-like serine proteases"/>
    <property type="match status" value="1"/>
</dbReference>
<name>A0A1V9Z7E9_ACHHY</name>
<proteinExistence type="predicted"/>
<accession>A0A1V9Z7E9</accession>
<dbReference type="Proteomes" id="UP000243579">
    <property type="component" value="Unassembled WGS sequence"/>
</dbReference>
<keyword evidence="2" id="KW-1185">Reference proteome</keyword>
<protein>
    <submittedName>
        <fullName evidence="1">Uncharacterized protein</fullName>
    </submittedName>
</protein>
<dbReference type="InterPro" id="IPR009003">
    <property type="entry name" value="Peptidase_S1_PA"/>
</dbReference>
<sequence length="253" mass="26570">MGPKPSELLCGSDTSTPSVCSYLDPDRRALYAHSRAVARVRQDNEFCTAWLWGSEGHIMTAFSCAGELDSAKSASTLIIEFDAESFQCENDIGCPSITSLVGAATFVHANETLGYSLLQLNASIATSILAKYGYLQASATDIELKTGTHVYVPGQSPTSCKHIAFTDPFGHPAAITESHVPTTLLDARSRGAPVLAKATNLVIGQHYCDGIACANAGIEIARIMADLERVGRLPANARVSSAGVPANVPASVG</sequence>
<dbReference type="PANTHER" id="PTHR36234:SF5">
    <property type="entry name" value="LYSYL ENDOPEPTIDASE"/>
    <property type="match status" value="1"/>
</dbReference>
<dbReference type="AlphaFoldDB" id="A0A1V9Z7E9"/>
<reference evidence="1 2" key="1">
    <citation type="journal article" date="2014" name="Genome Biol. Evol.">
        <title>The secreted proteins of Achlya hypogyna and Thraustotheca clavata identify the ancestral oomycete secretome and reveal gene acquisitions by horizontal gene transfer.</title>
        <authorList>
            <person name="Misner I."/>
            <person name="Blouin N."/>
            <person name="Leonard G."/>
            <person name="Richards T.A."/>
            <person name="Lane C.E."/>
        </authorList>
    </citation>
    <scope>NUCLEOTIDE SEQUENCE [LARGE SCALE GENOMIC DNA]</scope>
    <source>
        <strain evidence="1 2">ATCC 48635</strain>
    </source>
</reference>
<dbReference type="OrthoDB" id="74892at2759"/>
<gene>
    <name evidence="1" type="ORF">ACHHYP_20087</name>
</gene>
<comment type="caution">
    <text evidence="1">The sequence shown here is derived from an EMBL/GenBank/DDBJ whole genome shotgun (WGS) entry which is preliminary data.</text>
</comment>
<organism evidence="1 2">
    <name type="scientific">Achlya hypogyna</name>
    <name type="common">Oomycete</name>
    <name type="synonym">Protoachlya hypogyna</name>
    <dbReference type="NCBI Taxonomy" id="1202772"/>
    <lineage>
        <taxon>Eukaryota</taxon>
        <taxon>Sar</taxon>
        <taxon>Stramenopiles</taxon>
        <taxon>Oomycota</taxon>
        <taxon>Saprolegniomycetes</taxon>
        <taxon>Saprolegniales</taxon>
        <taxon>Achlyaceae</taxon>
        <taxon>Achlya</taxon>
    </lineage>
</organism>